<accession>A0A0K8P0L9</accession>
<dbReference type="PANTHER" id="PTHR22911:SF135">
    <property type="entry name" value="BLR4310 PROTEIN"/>
    <property type="match status" value="1"/>
</dbReference>
<evidence type="ECO:0000256" key="1">
    <source>
        <dbReference type="SAM" id="Phobius"/>
    </source>
</evidence>
<reference evidence="3 4" key="2">
    <citation type="journal article" date="2016" name="Science">
        <title>A bacterium that degrades and assimilates poly(ethylene terephthalate).</title>
        <authorList>
            <person name="Yoshida S."/>
            <person name="Hiraga K."/>
            <person name="Takehana T."/>
            <person name="Taniguchi I."/>
            <person name="Yamaji H."/>
            <person name="Maeda Y."/>
            <person name="Toyohara K."/>
            <person name="Miyamoto K."/>
            <person name="Kimura Y."/>
            <person name="Oda K."/>
        </authorList>
    </citation>
    <scope>NUCLEOTIDE SEQUENCE [LARGE SCALE GENOMIC DNA]</scope>
    <source>
        <strain evidence="4">NBRC 110686 / TISTR 2288 / 201-F6</strain>
    </source>
</reference>
<dbReference type="AlphaFoldDB" id="A0A0K8P0L9"/>
<feature type="transmembrane region" description="Helical" evidence="1">
    <location>
        <begin position="98"/>
        <end position="125"/>
    </location>
</feature>
<feature type="domain" description="EamA" evidence="2">
    <location>
        <begin position="166"/>
        <end position="296"/>
    </location>
</feature>
<dbReference type="Gene3D" id="1.10.3730.20">
    <property type="match status" value="1"/>
</dbReference>
<dbReference type="STRING" id="1547922.ISF6_2008"/>
<keyword evidence="1" id="KW-0812">Transmembrane</keyword>
<comment type="caution">
    <text evidence="3">The sequence shown here is derived from an EMBL/GenBank/DDBJ whole genome shotgun (WGS) entry which is preliminary data.</text>
</comment>
<organism evidence="3 4">
    <name type="scientific">Piscinibacter sakaiensis</name>
    <name type="common">Ideonella sakaiensis</name>
    <dbReference type="NCBI Taxonomy" id="1547922"/>
    <lineage>
        <taxon>Bacteria</taxon>
        <taxon>Pseudomonadati</taxon>
        <taxon>Pseudomonadota</taxon>
        <taxon>Betaproteobacteria</taxon>
        <taxon>Burkholderiales</taxon>
        <taxon>Sphaerotilaceae</taxon>
        <taxon>Piscinibacter</taxon>
    </lineage>
</organism>
<dbReference type="GO" id="GO:0016020">
    <property type="term" value="C:membrane"/>
    <property type="evidence" value="ECO:0007669"/>
    <property type="project" value="InterPro"/>
</dbReference>
<dbReference type="SUPFAM" id="SSF103481">
    <property type="entry name" value="Multidrug resistance efflux transporter EmrE"/>
    <property type="match status" value="2"/>
</dbReference>
<keyword evidence="4" id="KW-1185">Reference proteome</keyword>
<gene>
    <name evidence="3" type="ORF">ISF6_2008</name>
</gene>
<dbReference type="InterPro" id="IPR037185">
    <property type="entry name" value="EmrE-like"/>
</dbReference>
<feature type="transmembrane region" description="Helical" evidence="1">
    <location>
        <begin position="279"/>
        <end position="299"/>
    </location>
</feature>
<dbReference type="InterPro" id="IPR000620">
    <property type="entry name" value="EamA_dom"/>
</dbReference>
<dbReference type="Pfam" id="PF00892">
    <property type="entry name" value="EamA"/>
    <property type="match status" value="2"/>
</dbReference>
<feature type="domain" description="EamA" evidence="2">
    <location>
        <begin position="22"/>
        <end position="154"/>
    </location>
</feature>
<feature type="transmembrane region" description="Helical" evidence="1">
    <location>
        <begin position="53"/>
        <end position="70"/>
    </location>
</feature>
<keyword evidence="1" id="KW-0472">Membrane</keyword>
<keyword evidence="1" id="KW-1133">Transmembrane helix</keyword>
<dbReference type="EMBL" id="BBYR01000032">
    <property type="protein sequence ID" value="GAP36168.1"/>
    <property type="molecule type" value="Genomic_DNA"/>
</dbReference>
<feature type="transmembrane region" description="Helical" evidence="1">
    <location>
        <begin position="218"/>
        <end position="242"/>
    </location>
</feature>
<evidence type="ECO:0000313" key="4">
    <source>
        <dbReference type="Proteomes" id="UP000037660"/>
    </source>
</evidence>
<protein>
    <submittedName>
        <fullName evidence="3">Putative membrane protein</fullName>
    </submittedName>
</protein>
<dbReference type="RefSeq" id="WP_197284629.1">
    <property type="nucleotide sequence ID" value="NZ_BBYR01000032.1"/>
</dbReference>
<evidence type="ECO:0000313" key="3">
    <source>
        <dbReference type="EMBL" id="GAP36168.1"/>
    </source>
</evidence>
<reference evidence="4" key="1">
    <citation type="submission" date="2015-07" db="EMBL/GenBank/DDBJ databases">
        <title>Discovery of a poly(ethylene terephthalate assimilation.</title>
        <authorList>
            <person name="Yoshida S."/>
            <person name="Hiraga K."/>
            <person name="Takehana T."/>
            <person name="Taniguchi I."/>
            <person name="Yamaji H."/>
            <person name="Maeda Y."/>
            <person name="Toyohara K."/>
            <person name="Miyamoto K."/>
            <person name="Kimura Y."/>
            <person name="Oda K."/>
        </authorList>
    </citation>
    <scope>NUCLEOTIDE SEQUENCE [LARGE SCALE GENOMIC DNA]</scope>
    <source>
        <strain evidence="4">NBRC 110686 / TISTR 2288 / 201-F6</strain>
    </source>
</reference>
<evidence type="ECO:0000259" key="2">
    <source>
        <dbReference type="Pfam" id="PF00892"/>
    </source>
</evidence>
<dbReference type="Proteomes" id="UP000037660">
    <property type="component" value="Unassembled WGS sequence"/>
</dbReference>
<name>A0A0K8P0L9_PISS1</name>
<feature type="transmembrane region" description="Helical" evidence="1">
    <location>
        <begin position="193"/>
        <end position="212"/>
    </location>
</feature>
<feature type="transmembrane region" description="Helical" evidence="1">
    <location>
        <begin position="137"/>
        <end position="155"/>
    </location>
</feature>
<proteinExistence type="predicted"/>
<feature type="transmembrane region" description="Helical" evidence="1">
    <location>
        <begin position="23"/>
        <end position="41"/>
    </location>
</feature>
<dbReference type="PANTHER" id="PTHR22911">
    <property type="entry name" value="ACYL-MALONYL CONDENSING ENZYME-RELATED"/>
    <property type="match status" value="1"/>
</dbReference>
<sequence>MSTSSPLRPPRATPAAARANLRGIGWMVLAMAAFALEDAFVKRAARELPIGQVLLAFGLGGMLVFALAPARGGGPLLHPAVLSRAMAVRAVFEVCGRLFFALAITLTPLSSATAILQATPVLVVLGASLFFGERVGALRWAAVGIGLLGVLVVLRPTAGDFSALSLLTLVALVGFAGRDLASRAVPATLGTRHLGFYGFAAVVVAGVAVAAWDGRPLVLPGAAAAGLLALAVLVGTAAYAALMKAMRTGDIASVTPFRYTRLVFGLALGVAAFGERVDAAMLAGCAVILCAGLLIAFDARRRAPRQPLR</sequence>
<feature type="transmembrane region" description="Helical" evidence="1">
    <location>
        <begin position="161"/>
        <end position="181"/>
    </location>
</feature>